<feature type="chain" id="PRO_5045032166" evidence="3">
    <location>
        <begin position="25"/>
        <end position="450"/>
    </location>
</feature>
<feature type="region of interest" description="Disordered" evidence="1">
    <location>
        <begin position="418"/>
        <end position="450"/>
    </location>
</feature>
<sequence length="450" mass="49228">MNKKFTALLMALLLALTLCVPAMAVSEYGVIYDETDSLGSVELDYMGEHALPELSEKLQMDLRIDVFTDEDVSADTDVMDIAEYVYENSGYGWGENRDGVSLTLLMRAQPDGTYALAEDDWSIYTFLSQTRGSAQDLADTVYDAVAPYMAERAWNGEDVTMSGTALIQATDAMMNAVTEYINANCPPSETEPDPEPAATPTTAVPNVPRTLKSESMSYVFDHSHMLTDTQRAELEAQAKEISLRHHCGVYVAFVDDYTVYSDGGGVYKTTYQLYHGDQLGVGDDRDGIIILLSMAERDYAMFVYGTYAETAFNSYGQEKLEKAFLGNFKEDDWYGGVSNYLSTCDEYLTRADAGKPVRESPALLIAIAVVASCLLSGAICLFLKRSMKTVHQKVEANEYVAPGGLQLSKQYDRYTHTTEVRSKISSSDDSSSSGTSSCSGGGGSGRSGKF</sequence>
<feature type="compositionally biased region" description="Gly residues" evidence="1">
    <location>
        <begin position="439"/>
        <end position="450"/>
    </location>
</feature>
<gene>
    <name evidence="5" type="ORF">KQI82_05710</name>
    <name evidence="6" type="ORF">KQI82_14645</name>
</gene>
<reference evidence="6 7" key="1">
    <citation type="submission" date="2021-06" db="EMBL/GenBank/DDBJ databases">
        <authorList>
            <person name="Sun Q."/>
            <person name="Li D."/>
        </authorList>
    </citation>
    <scope>NUCLEOTIDE SEQUENCE [LARGE SCALE GENOMIC DNA]</scope>
    <source>
        <strain evidence="6 7">MSJ-2</strain>
    </source>
</reference>
<evidence type="ECO:0000313" key="5">
    <source>
        <dbReference type="EMBL" id="MBU5626418.1"/>
    </source>
</evidence>
<keyword evidence="2" id="KW-1133">Transmembrane helix</keyword>
<evidence type="ECO:0000313" key="6">
    <source>
        <dbReference type="EMBL" id="MBU5628147.1"/>
    </source>
</evidence>
<feature type="compositionally biased region" description="Low complexity" evidence="1">
    <location>
        <begin position="196"/>
        <end position="205"/>
    </location>
</feature>
<keyword evidence="7" id="KW-1185">Reference proteome</keyword>
<feature type="region of interest" description="Disordered" evidence="1">
    <location>
        <begin position="186"/>
        <end position="205"/>
    </location>
</feature>
<protein>
    <submittedName>
        <fullName evidence="6">TPM domain-containing protein</fullName>
    </submittedName>
</protein>
<accession>A0ABS6FF16</accession>
<dbReference type="Pfam" id="PF04536">
    <property type="entry name" value="TPM_phosphatase"/>
    <property type="match status" value="1"/>
</dbReference>
<comment type="caution">
    <text evidence="6">The sequence shown here is derived from an EMBL/GenBank/DDBJ whole genome shotgun (WGS) entry which is preliminary data.</text>
</comment>
<dbReference type="Proteomes" id="UP000787672">
    <property type="component" value="Unassembled WGS sequence"/>
</dbReference>
<name>A0ABS6FF16_9FIRM</name>
<dbReference type="RefSeq" id="WP_216631905.1">
    <property type="nucleotide sequence ID" value="NZ_JAHLQN010000001.1"/>
</dbReference>
<evidence type="ECO:0000259" key="4">
    <source>
        <dbReference type="Pfam" id="PF04536"/>
    </source>
</evidence>
<dbReference type="InterPro" id="IPR007621">
    <property type="entry name" value="TPM_dom"/>
</dbReference>
<evidence type="ECO:0000313" key="7">
    <source>
        <dbReference type="Proteomes" id="UP000787672"/>
    </source>
</evidence>
<dbReference type="EMBL" id="JAHLQN010000001">
    <property type="protein sequence ID" value="MBU5628147.1"/>
    <property type="molecule type" value="Genomic_DNA"/>
</dbReference>
<feature type="domain" description="TPM" evidence="4">
    <location>
        <begin position="219"/>
        <end position="344"/>
    </location>
</feature>
<evidence type="ECO:0000256" key="1">
    <source>
        <dbReference type="SAM" id="MobiDB-lite"/>
    </source>
</evidence>
<proteinExistence type="predicted"/>
<feature type="signal peptide" evidence="3">
    <location>
        <begin position="1"/>
        <end position="24"/>
    </location>
</feature>
<keyword evidence="2" id="KW-0472">Membrane</keyword>
<keyword evidence="3" id="KW-0732">Signal</keyword>
<organism evidence="6 7">
    <name type="scientific">Dysosmobacter acutus</name>
    <dbReference type="NCBI Taxonomy" id="2841504"/>
    <lineage>
        <taxon>Bacteria</taxon>
        <taxon>Bacillati</taxon>
        <taxon>Bacillota</taxon>
        <taxon>Clostridia</taxon>
        <taxon>Eubacteriales</taxon>
        <taxon>Oscillospiraceae</taxon>
        <taxon>Dysosmobacter</taxon>
    </lineage>
</organism>
<evidence type="ECO:0000256" key="3">
    <source>
        <dbReference type="SAM" id="SignalP"/>
    </source>
</evidence>
<evidence type="ECO:0000256" key="2">
    <source>
        <dbReference type="SAM" id="Phobius"/>
    </source>
</evidence>
<dbReference type="EMBL" id="JAHLQN010000001">
    <property type="protein sequence ID" value="MBU5626418.1"/>
    <property type="molecule type" value="Genomic_DNA"/>
</dbReference>
<feature type="transmembrane region" description="Helical" evidence="2">
    <location>
        <begin position="362"/>
        <end position="383"/>
    </location>
</feature>
<feature type="compositionally biased region" description="Low complexity" evidence="1">
    <location>
        <begin position="425"/>
        <end position="438"/>
    </location>
</feature>
<keyword evidence="2" id="KW-0812">Transmembrane</keyword>